<reference evidence="1 2" key="1">
    <citation type="submission" date="2019-06" db="EMBL/GenBank/DDBJ databases">
        <title>Persicimonas caeni gen. nov., sp. nov., a predatory bacterium isolated from solar saltern.</title>
        <authorList>
            <person name="Wang S."/>
        </authorList>
    </citation>
    <scope>NUCLEOTIDE SEQUENCE [LARGE SCALE GENOMIC DNA]</scope>
    <source>
        <strain evidence="1 2">YN101</strain>
    </source>
</reference>
<dbReference type="Pfam" id="PF08309">
    <property type="entry name" value="LVIVD"/>
    <property type="match status" value="1"/>
</dbReference>
<dbReference type="SUPFAM" id="SSF50969">
    <property type="entry name" value="YVTN repeat-like/Quinoprotein amine dehydrogenase"/>
    <property type="match status" value="1"/>
</dbReference>
<evidence type="ECO:0008006" key="3">
    <source>
        <dbReference type="Google" id="ProtNLM"/>
    </source>
</evidence>
<dbReference type="EMBL" id="CP041186">
    <property type="protein sequence ID" value="QDG53944.1"/>
    <property type="molecule type" value="Genomic_DNA"/>
</dbReference>
<organism evidence="1 2">
    <name type="scientific">Persicimonas caeni</name>
    <dbReference type="NCBI Taxonomy" id="2292766"/>
    <lineage>
        <taxon>Bacteria</taxon>
        <taxon>Deltaproteobacteria</taxon>
        <taxon>Bradymonadales</taxon>
        <taxon>Bradymonadaceae</taxon>
        <taxon>Persicimonas</taxon>
    </lineage>
</organism>
<proteinExistence type="predicted"/>
<dbReference type="AlphaFoldDB" id="A0A4Y6Q051"/>
<name>A0A4Y6Q051_PERCE</name>
<sequence length="161" mass="17559">MVAEGQHLYVAPAKRGDPLEVLDISDPAAVRTVSSYELRWPVFDIATTRQRLYLSEEASSDFRVLDASDPSRLTELTTLEISAVETARLTASEDYVYYSSSRGGLFFLDARTPDAAVRALAVNTGGVVSDEKPVVVSDDLVYVETDEGLSIFDLCKTTSSP</sequence>
<evidence type="ECO:0000313" key="2">
    <source>
        <dbReference type="Proteomes" id="UP000315995"/>
    </source>
</evidence>
<accession>A0A5B8YBB5</accession>
<keyword evidence="2" id="KW-1185">Reference proteome</keyword>
<dbReference type="InterPro" id="IPR013211">
    <property type="entry name" value="LVIVD"/>
</dbReference>
<dbReference type="RefSeq" id="WP_141200394.1">
    <property type="nucleotide sequence ID" value="NZ_CP041186.1"/>
</dbReference>
<accession>A0A4Y6Q051</accession>
<gene>
    <name evidence="1" type="ORF">FIV42_25330</name>
</gene>
<evidence type="ECO:0000313" key="1">
    <source>
        <dbReference type="EMBL" id="QDG53944.1"/>
    </source>
</evidence>
<dbReference type="Proteomes" id="UP000315995">
    <property type="component" value="Chromosome"/>
</dbReference>
<dbReference type="Gene3D" id="2.130.10.10">
    <property type="entry name" value="YVTN repeat-like/Quinoprotein amine dehydrogenase"/>
    <property type="match status" value="1"/>
</dbReference>
<dbReference type="InterPro" id="IPR011044">
    <property type="entry name" value="Quino_amine_DH_bsu"/>
</dbReference>
<protein>
    <recommendedName>
        <fullName evidence="3">DUF5050 domain-containing protein</fullName>
    </recommendedName>
</protein>
<dbReference type="InterPro" id="IPR015943">
    <property type="entry name" value="WD40/YVTN_repeat-like_dom_sf"/>
</dbReference>